<dbReference type="InterPro" id="IPR036691">
    <property type="entry name" value="Endo/exonu/phosph_ase_sf"/>
</dbReference>
<organism evidence="1 2">
    <name type="scientific">Schistosoma mattheei</name>
    <dbReference type="NCBI Taxonomy" id="31246"/>
    <lineage>
        <taxon>Eukaryota</taxon>
        <taxon>Metazoa</taxon>
        <taxon>Spiralia</taxon>
        <taxon>Lophotrochozoa</taxon>
        <taxon>Platyhelminthes</taxon>
        <taxon>Trematoda</taxon>
        <taxon>Digenea</taxon>
        <taxon>Strigeidida</taxon>
        <taxon>Schistosomatoidea</taxon>
        <taxon>Schistosomatidae</taxon>
        <taxon>Schistosoma</taxon>
    </lineage>
</organism>
<dbReference type="EMBL" id="UZAL01027837">
    <property type="protein sequence ID" value="VDP36051.1"/>
    <property type="molecule type" value="Genomic_DNA"/>
</dbReference>
<sequence length="149" mass="17014">MLLYSGHEEENASHTHGVALMQSKEACNAFKGWESHGPRIIKASFETKRQESTMNVIQFYAPTNNSNEDDRTQFNKSLRLIVAECTGNDLTILIGDLNAKVRMENTMRRHGLGERNENGERFANIFALNRLDISGKIFPHKRIHKATWV</sequence>
<dbReference type="STRING" id="31246.A0A183NXJ9"/>
<proteinExistence type="predicted"/>
<dbReference type="Proteomes" id="UP000269396">
    <property type="component" value="Unassembled WGS sequence"/>
</dbReference>
<keyword evidence="2" id="KW-1185">Reference proteome</keyword>
<name>A0A183NXJ9_9TREM</name>
<gene>
    <name evidence="1" type="ORF">SMTD_LOCUS6835</name>
</gene>
<protein>
    <submittedName>
        <fullName evidence="1">Uncharacterized protein</fullName>
    </submittedName>
</protein>
<reference evidence="1 2" key="1">
    <citation type="submission" date="2018-11" db="EMBL/GenBank/DDBJ databases">
        <authorList>
            <consortium name="Pathogen Informatics"/>
        </authorList>
    </citation>
    <scope>NUCLEOTIDE SEQUENCE [LARGE SCALE GENOMIC DNA]</scope>
    <source>
        <strain>Denwood</strain>
        <strain evidence="2">Zambia</strain>
    </source>
</reference>
<evidence type="ECO:0000313" key="1">
    <source>
        <dbReference type="EMBL" id="VDP36051.1"/>
    </source>
</evidence>
<dbReference type="Gene3D" id="3.60.10.10">
    <property type="entry name" value="Endonuclease/exonuclease/phosphatase"/>
    <property type="match status" value="1"/>
</dbReference>
<dbReference type="AlphaFoldDB" id="A0A183NXJ9"/>
<accession>A0A183NXJ9</accession>
<evidence type="ECO:0000313" key="2">
    <source>
        <dbReference type="Proteomes" id="UP000269396"/>
    </source>
</evidence>
<dbReference type="SUPFAM" id="SSF56219">
    <property type="entry name" value="DNase I-like"/>
    <property type="match status" value="1"/>
</dbReference>